<comment type="similarity">
    <text evidence="1 2">Belongs to the short-chain dehydrogenases/reductases (SDR) family.</text>
</comment>
<keyword evidence="5" id="KW-1185">Reference proteome</keyword>
<dbReference type="PRINTS" id="PR00081">
    <property type="entry name" value="GDHRDH"/>
</dbReference>
<evidence type="ECO:0000313" key="4">
    <source>
        <dbReference type="EMBL" id="AWT44524.1"/>
    </source>
</evidence>
<dbReference type="Proteomes" id="UP000247634">
    <property type="component" value="Chromosome"/>
</dbReference>
<evidence type="ECO:0000313" key="5">
    <source>
        <dbReference type="Proteomes" id="UP000247634"/>
    </source>
</evidence>
<dbReference type="InterPro" id="IPR002347">
    <property type="entry name" value="SDR_fam"/>
</dbReference>
<dbReference type="KEGG" id="sact:DMT42_20980"/>
<feature type="region of interest" description="Disordered" evidence="3">
    <location>
        <begin position="1"/>
        <end position="20"/>
    </location>
</feature>
<evidence type="ECO:0000256" key="3">
    <source>
        <dbReference type="SAM" id="MobiDB-lite"/>
    </source>
</evidence>
<dbReference type="InterPro" id="IPR020904">
    <property type="entry name" value="Sc_DH/Rdtase_CS"/>
</dbReference>
<dbReference type="AlphaFoldDB" id="A0A2U9P5M0"/>
<protein>
    <submittedName>
        <fullName evidence="4">NAD(P)-dependent oxidoreductase</fullName>
    </submittedName>
</protein>
<dbReference type="Gene3D" id="3.40.50.720">
    <property type="entry name" value="NAD(P)-binding Rossmann-like Domain"/>
    <property type="match status" value="1"/>
</dbReference>
<name>A0A2U9P5M0_STRAS</name>
<dbReference type="PROSITE" id="PS00061">
    <property type="entry name" value="ADH_SHORT"/>
    <property type="match status" value="1"/>
</dbReference>
<dbReference type="PANTHER" id="PTHR42879">
    <property type="entry name" value="3-OXOACYL-(ACYL-CARRIER-PROTEIN) REDUCTASE"/>
    <property type="match status" value="1"/>
</dbReference>
<dbReference type="EMBL" id="CP029788">
    <property type="protein sequence ID" value="AWT44524.1"/>
    <property type="molecule type" value="Genomic_DNA"/>
</dbReference>
<evidence type="ECO:0000256" key="2">
    <source>
        <dbReference type="RuleBase" id="RU000363"/>
    </source>
</evidence>
<proteinExistence type="inferred from homology"/>
<dbReference type="InterPro" id="IPR050259">
    <property type="entry name" value="SDR"/>
</dbReference>
<reference evidence="4 5" key="1">
    <citation type="submission" date="2018-06" db="EMBL/GenBank/DDBJ databases">
        <title>The complete genome sequence of a nosiheptide producer Streptomyces actuosus ATCC 25421: deducing the ability of producing a new class III lantibiotics.</title>
        <authorList>
            <person name="Liu W."/>
            <person name="Sun F."/>
            <person name="Hu Y."/>
        </authorList>
    </citation>
    <scope>NUCLEOTIDE SEQUENCE [LARGE SCALE GENOMIC DNA]</scope>
    <source>
        <strain evidence="4 5">ATCC 25421</strain>
    </source>
</reference>
<dbReference type="PRINTS" id="PR00080">
    <property type="entry name" value="SDRFAMILY"/>
</dbReference>
<gene>
    <name evidence="4" type="ORF">DMT42_20980</name>
</gene>
<dbReference type="CDD" id="cd05233">
    <property type="entry name" value="SDR_c"/>
    <property type="match status" value="1"/>
</dbReference>
<dbReference type="PANTHER" id="PTHR42879:SF2">
    <property type="entry name" value="3-OXOACYL-[ACYL-CARRIER-PROTEIN] REDUCTASE FABG"/>
    <property type="match status" value="1"/>
</dbReference>
<feature type="compositionally biased region" description="Polar residues" evidence="3">
    <location>
        <begin position="1"/>
        <end position="10"/>
    </location>
</feature>
<dbReference type="GO" id="GO:0032787">
    <property type="term" value="P:monocarboxylic acid metabolic process"/>
    <property type="evidence" value="ECO:0007669"/>
    <property type="project" value="UniProtKB-ARBA"/>
</dbReference>
<dbReference type="SUPFAM" id="SSF51735">
    <property type="entry name" value="NAD(P)-binding Rossmann-fold domains"/>
    <property type="match status" value="1"/>
</dbReference>
<evidence type="ECO:0000256" key="1">
    <source>
        <dbReference type="ARBA" id="ARBA00006484"/>
    </source>
</evidence>
<dbReference type="Pfam" id="PF00106">
    <property type="entry name" value="adh_short"/>
    <property type="match status" value="1"/>
</dbReference>
<dbReference type="RefSeq" id="WP_110629425.1">
    <property type="nucleotide sequence ID" value="NZ_CP029788.1"/>
</dbReference>
<organism evidence="4 5">
    <name type="scientific">Streptomyces actuosus</name>
    <dbReference type="NCBI Taxonomy" id="1885"/>
    <lineage>
        <taxon>Bacteria</taxon>
        <taxon>Bacillati</taxon>
        <taxon>Actinomycetota</taxon>
        <taxon>Actinomycetes</taxon>
        <taxon>Kitasatosporales</taxon>
        <taxon>Streptomycetaceae</taxon>
        <taxon>Streptomyces</taxon>
    </lineage>
</organism>
<dbReference type="InterPro" id="IPR036291">
    <property type="entry name" value="NAD(P)-bd_dom_sf"/>
</dbReference>
<dbReference type="OrthoDB" id="9804774at2"/>
<sequence>MTDSVQTTEGSEPGGRPVAVVTGGARGIGRAVVRRLTQEGYDVEFTYLSSKRAADELTEATGGLARGSQVDGRDAEQVRAFMDRVAATGRLQALVNNQGLTVDRLVNQVTWPELEQLLDTNLGSAVTFTHAALPHMLRHRRGDVVFISSQARRNARVGNAMYGVSKAALTRYAANIALEGARFNVFANVVEPGFVETDLTKVMLDGKDRKKYLQEIPLRRFTNPRDVAQVVAALVTRNPELVGAVLPVAGGAQL</sequence>
<accession>A0A2U9P5M0</accession>